<reference evidence="1 2" key="1">
    <citation type="submission" date="2006-10" db="EMBL/GenBank/DDBJ databases">
        <authorList>
            <person name="Fleischmann R.D."/>
            <person name="Dodson R.J."/>
            <person name="Haft D.H."/>
            <person name="Merkel J.S."/>
            <person name="Nelson W.C."/>
            <person name="Fraser C.M."/>
        </authorList>
    </citation>
    <scope>NUCLEOTIDE SEQUENCE [LARGE SCALE GENOMIC DNA]</scope>
    <source>
        <strain evidence="2">ATCC 700084 / mc(2)155</strain>
    </source>
</reference>
<dbReference type="PATRIC" id="fig|246196.56.peg.3716"/>
<evidence type="ECO:0000313" key="2">
    <source>
        <dbReference type="Proteomes" id="UP000000757"/>
    </source>
</evidence>
<accession>A0QYM5</accession>
<dbReference type="Proteomes" id="UP000000757">
    <property type="component" value="Chromosome"/>
</dbReference>
<keyword evidence="2" id="KW-1185">Reference proteome</keyword>
<dbReference type="AlphaFoldDB" id="A0QYM5"/>
<dbReference type="KEGG" id="msb:LJ00_18445"/>
<dbReference type="EMBL" id="CP000480">
    <property type="protein sequence ID" value="ABK73854.1"/>
    <property type="molecule type" value="Genomic_DNA"/>
</dbReference>
<evidence type="ECO:0000313" key="1">
    <source>
        <dbReference type="EMBL" id="ABK73854.1"/>
    </source>
</evidence>
<organism evidence="1 2">
    <name type="scientific">Mycolicibacterium smegmatis (strain ATCC 700084 / mc(2)155)</name>
    <name type="common">Mycobacterium smegmatis</name>
    <dbReference type="NCBI Taxonomy" id="246196"/>
    <lineage>
        <taxon>Bacteria</taxon>
        <taxon>Bacillati</taxon>
        <taxon>Actinomycetota</taxon>
        <taxon>Actinomycetes</taxon>
        <taxon>Mycobacteriales</taxon>
        <taxon>Mycobacteriaceae</taxon>
        <taxon>Mycolicibacterium</taxon>
    </lineage>
</organism>
<sequence>MPMIETRTYSAFAPGAPQVTGSALLHIPPRPLLVHCADSNALHRTGFRWHRRVKQQSRRR</sequence>
<name>A0QYM5_MYCS2</name>
<dbReference type="KEGG" id="msm:MSMEG_3712"/>
<protein>
    <submittedName>
        <fullName evidence="1">Uncharacterized protein</fullName>
    </submittedName>
</protein>
<dbReference type="PaxDb" id="246196-MSMEI_3624"/>
<proteinExistence type="predicted"/>
<dbReference type="STRING" id="246196.MSMEG_3712"/>
<gene>
    <name evidence="1" type="ordered locus">MSMEG_3712</name>
</gene>